<keyword evidence="6" id="KW-1133">Transmembrane helix</keyword>
<keyword evidence="4 5" id="KW-0349">Heme</keyword>
<evidence type="ECO:0000256" key="1">
    <source>
        <dbReference type="ARBA" id="ARBA00010617"/>
    </source>
</evidence>
<keyword evidence="6" id="KW-0812">Transmembrane</keyword>
<dbReference type="FunFam" id="1.10.630.10:FF:000011">
    <property type="entry name" value="Cytochrome P450 83B1"/>
    <property type="match status" value="1"/>
</dbReference>
<reference evidence="8" key="1">
    <citation type="submission" date="2016-06" db="EMBL/GenBank/DDBJ databases">
        <title>Parallel loss of symbiosis genes in relatives of nitrogen-fixing non-legume Parasponia.</title>
        <authorList>
            <person name="Van Velzen R."/>
            <person name="Holmer R."/>
            <person name="Bu F."/>
            <person name="Rutten L."/>
            <person name="Van Zeijl A."/>
            <person name="Liu W."/>
            <person name="Santuari L."/>
            <person name="Cao Q."/>
            <person name="Sharma T."/>
            <person name="Shen D."/>
            <person name="Roswanjaya Y."/>
            <person name="Wardhani T."/>
            <person name="Kalhor M.S."/>
            <person name="Jansen J."/>
            <person name="Van den Hoogen J."/>
            <person name="Gungor B."/>
            <person name="Hartog M."/>
            <person name="Hontelez J."/>
            <person name="Verver J."/>
            <person name="Yang W.-C."/>
            <person name="Schijlen E."/>
            <person name="Repin R."/>
            <person name="Schilthuizen M."/>
            <person name="Schranz E."/>
            <person name="Heidstra R."/>
            <person name="Miyata K."/>
            <person name="Fedorova E."/>
            <person name="Kohlen W."/>
            <person name="Bisseling T."/>
            <person name="Smit S."/>
            <person name="Geurts R."/>
        </authorList>
    </citation>
    <scope>NUCLEOTIDE SEQUENCE [LARGE SCALE GENOMIC DNA]</scope>
    <source>
        <strain evidence="8">cv. WU1-14</strain>
    </source>
</reference>
<comment type="caution">
    <text evidence="7">The sequence shown here is derived from an EMBL/GenBank/DDBJ whole genome shotgun (WGS) entry which is preliminary data.</text>
</comment>
<dbReference type="GO" id="GO:0004497">
    <property type="term" value="F:monooxygenase activity"/>
    <property type="evidence" value="ECO:0007669"/>
    <property type="project" value="UniProtKB-KW"/>
</dbReference>
<dbReference type="GO" id="GO:0005506">
    <property type="term" value="F:iron ion binding"/>
    <property type="evidence" value="ECO:0007669"/>
    <property type="project" value="InterPro"/>
</dbReference>
<organism evidence="7 8">
    <name type="scientific">Parasponia andersonii</name>
    <name type="common">Sponia andersonii</name>
    <dbReference type="NCBI Taxonomy" id="3476"/>
    <lineage>
        <taxon>Eukaryota</taxon>
        <taxon>Viridiplantae</taxon>
        <taxon>Streptophyta</taxon>
        <taxon>Embryophyta</taxon>
        <taxon>Tracheophyta</taxon>
        <taxon>Spermatophyta</taxon>
        <taxon>Magnoliopsida</taxon>
        <taxon>eudicotyledons</taxon>
        <taxon>Gunneridae</taxon>
        <taxon>Pentapetalae</taxon>
        <taxon>rosids</taxon>
        <taxon>fabids</taxon>
        <taxon>Rosales</taxon>
        <taxon>Cannabaceae</taxon>
        <taxon>Parasponia</taxon>
    </lineage>
</organism>
<comment type="cofactor">
    <cofactor evidence="4">
        <name>heme</name>
        <dbReference type="ChEBI" id="CHEBI:30413"/>
    </cofactor>
</comment>
<dbReference type="GO" id="GO:0020037">
    <property type="term" value="F:heme binding"/>
    <property type="evidence" value="ECO:0007669"/>
    <property type="project" value="InterPro"/>
</dbReference>
<evidence type="ECO:0000256" key="4">
    <source>
        <dbReference type="PIRSR" id="PIRSR602401-1"/>
    </source>
</evidence>
<evidence type="ECO:0000256" key="6">
    <source>
        <dbReference type="SAM" id="Phobius"/>
    </source>
</evidence>
<name>A0A2P5DGD2_PARAD</name>
<keyword evidence="5" id="KW-0503">Monooxygenase</keyword>
<feature type="non-terminal residue" evidence="7">
    <location>
        <position position="1"/>
    </location>
</feature>
<evidence type="ECO:0000256" key="3">
    <source>
        <dbReference type="ARBA" id="ARBA00023004"/>
    </source>
</evidence>
<dbReference type="SUPFAM" id="SSF48264">
    <property type="entry name" value="Cytochrome P450"/>
    <property type="match status" value="1"/>
</dbReference>
<protein>
    <submittedName>
        <fullName evidence="7">Cytochrome P450, E-class, group I</fullName>
    </submittedName>
</protein>
<keyword evidence="2 4" id="KW-0479">Metal-binding</keyword>
<keyword evidence="5" id="KW-0560">Oxidoreductase</keyword>
<dbReference type="GO" id="GO:0016705">
    <property type="term" value="F:oxidoreductase activity, acting on paired donors, with incorporation or reduction of molecular oxygen"/>
    <property type="evidence" value="ECO:0007669"/>
    <property type="project" value="InterPro"/>
</dbReference>
<sequence length="530" mass="60428">NIRELKTMKVVLLNSKELHDLINTSRKYPLFLIFIFFLSIIILFKRFTSRSKSNLPPSPPKLPIIGNLHQLGTHPHHSFRALSDKYGPLMLLHLGRVPSLVVSSSEMVREIVKNHDVVFSGRPKTTAVDIFLYGGQDVAFSSYGEYWRQIRKLCVLELLSVKRVQQFHFIREEETALLVNRVRKACADGACINLSEMLVGTSNNIISRCILGQSFEDEDGESRFGELTRRVMTDFTAFSVGDFFPNKYMKWIDLVTGLLGRLKASFRALDAFFDQVVEEHKAVLENDHNGSGRKDFSGILLGLQKDGMLDFELTPQNVKALIMDFFVGASDTTSTVLEWLMAELVRNPRVMKKAQDEVRRVVGNKPEIDMDDINQMEYLKCVIKETLRLHPPVPFLVPRKTLSSVELGGYNIPKHTTVYINAWAIQRDPSEWDKPEEFVPERFLNNPIDFNIAKDFEYIPFGVGRRGCAGVQFGIVSIEYVIVHLLYWFDWKLLNGGGAILAEEMDMSDVYGLTVHKKTPIHLVPIPYSP</sequence>
<dbReference type="OrthoDB" id="1470350at2759"/>
<dbReference type="InterPro" id="IPR036396">
    <property type="entry name" value="Cyt_P450_sf"/>
</dbReference>
<dbReference type="PANTHER" id="PTHR47955:SF15">
    <property type="entry name" value="CYTOCHROME P450 71A2-LIKE"/>
    <property type="match status" value="1"/>
</dbReference>
<feature type="binding site" description="axial binding residue" evidence="4">
    <location>
        <position position="468"/>
    </location>
    <ligand>
        <name>heme</name>
        <dbReference type="ChEBI" id="CHEBI:30413"/>
    </ligand>
    <ligandPart>
        <name>Fe</name>
        <dbReference type="ChEBI" id="CHEBI:18248"/>
    </ligandPart>
</feature>
<dbReference type="InterPro" id="IPR001128">
    <property type="entry name" value="Cyt_P450"/>
</dbReference>
<dbReference type="Gene3D" id="1.10.630.10">
    <property type="entry name" value="Cytochrome P450"/>
    <property type="match status" value="1"/>
</dbReference>
<dbReference type="PRINTS" id="PR00385">
    <property type="entry name" value="P450"/>
</dbReference>
<keyword evidence="3 4" id="KW-0408">Iron</keyword>
<dbReference type="CDD" id="cd11072">
    <property type="entry name" value="CYP71-like"/>
    <property type="match status" value="1"/>
</dbReference>
<evidence type="ECO:0000256" key="5">
    <source>
        <dbReference type="RuleBase" id="RU000461"/>
    </source>
</evidence>
<dbReference type="EMBL" id="JXTB01000040">
    <property type="protein sequence ID" value="PON72327.1"/>
    <property type="molecule type" value="Genomic_DNA"/>
</dbReference>
<dbReference type="Pfam" id="PF00067">
    <property type="entry name" value="p450"/>
    <property type="match status" value="1"/>
</dbReference>
<dbReference type="InterPro" id="IPR017972">
    <property type="entry name" value="Cyt_P450_CS"/>
</dbReference>
<evidence type="ECO:0000256" key="2">
    <source>
        <dbReference type="ARBA" id="ARBA00022723"/>
    </source>
</evidence>
<dbReference type="PROSITE" id="PS00086">
    <property type="entry name" value="CYTOCHROME_P450"/>
    <property type="match status" value="1"/>
</dbReference>
<evidence type="ECO:0000313" key="7">
    <source>
        <dbReference type="EMBL" id="PON72327.1"/>
    </source>
</evidence>
<gene>
    <name evidence="7" type="ORF">PanWU01x14_067180</name>
</gene>
<dbReference type="PANTHER" id="PTHR47955">
    <property type="entry name" value="CYTOCHROME P450 FAMILY 71 PROTEIN"/>
    <property type="match status" value="1"/>
</dbReference>
<evidence type="ECO:0000313" key="8">
    <source>
        <dbReference type="Proteomes" id="UP000237105"/>
    </source>
</evidence>
<dbReference type="InterPro" id="IPR002401">
    <property type="entry name" value="Cyt_P450_E_grp-I"/>
</dbReference>
<comment type="similarity">
    <text evidence="1 5">Belongs to the cytochrome P450 family.</text>
</comment>
<feature type="transmembrane region" description="Helical" evidence="6">
    <location>
        <begin position="28"/>
        <end position="44"/>
    </location>
</feature>
<dbReference type="STRING" id="3476.A0A2P5DGD2"/>
<keyword evidence="8" id="KW-1185">Reference proteome</keyword>
<dbReference type="Proteomes" id="UP000237105">
    <property type="component" value="Unassembled WGS sequence"/>
</dbReference>
<accession>A0A2P5DGD2</accession>
<dbReference type="PRINTS" id="PR00463">
    <property type="entry name" value="EP450I"/>
</dbReference>
<proteinExistence type="inferred from homology"/>
<keyword evidence="6" id="KW-0472">Membrane</keyword>
<dbReference type="AlphaFoldDB" id="A0A2P5DGD2"/>